<evidence type="ECO:0000313" key="2">
    <source>
        <dbReference type="Proteomes" id="UP001326199"/>
    </source>
</evidence>
<dbReference type="EMBL" id="JAFFHB010000010">
    <property type="protein sequence ID" value="KAK4661126.1"/>
    <property type="molecule type" value="Genomic_DNA"/>
</dbReference>
<evidence type="ECO:0000313" key="1">
    <source>
        <dbReference type="EMBL" id="KAK4661126.1"/>
    </source>
</evidence>
<sequence length="64" mass="7052">MLSTLTLRLALSGTQQNGGEVFAVHFTLKFWVETFSGTGFDSWPRSLTRKFKNLHGLGDAYASG</sequence>
<organism evidence="1 2">
    <name type="scientific">Podospora pseudopauciseta</name>
    <dbReference type="NCBI Taxonomy" id="2093780"/>
    <lineage>
        <taxon>Eukaryota</taxon>
        <taxon>Fungi</taxon>
        <taxon>Dikarya</taxon>
        <taxon>Ascomycota</taxon>
        <taxon>Pezizomycotina</taxon>
        <taxon>Sordariomycetes</taxon>
        <taxon>Sordariomycetidae</taxon>
        <taxon>Sordariales</taxon>
        <taxon>Podosporaceae</taxon>
        <taxon>Podospora</taxon>
    </lineage>
</organism>
<gene>
    <name evidence="1" type="ORF">QC763_704975</name>
</gene>
<accession>A0ABR0GZC7</accession>
<comment type="caution">
    <text evidence="1">The sequence shown here is derived from an EMBL/GenBank/DDBJ whole genome shotgun (WGS) entry which is preliminary data.</text>
</comment>
<dbReference type="RefSeq" id="XP_062761093.1">
    <property type="nucleotide sequence ID" value="XM_062915504.1"/>
</dbReference>
<dbReference type="GeneID" id="87935847"/>
<keyword evidence="2" id="KW-1185">Reference proteome</keyword>
<proteinExistence type="predicted"/>
<protein>
    <submittedName>
        <fullName evidence="1">Uncharacterized protein</fullName>
    </submittedName>
</protein>
<name>A0ABR0GZC7_9PEZI</name>
<reference evidence="1 2" key="1">
    <citation type="journal article" date="2023" name="bioRxiv">
        <title>High-quality genome assemblies of four members of thePodospora anserinaspecies complex.</title>
        <authorList>
            <person name="Ament-Velasquez S.L."/>
            <person name="Vogan A.A."/>
            <person name="Wallerman O."/>
            <person name="Hartmann F."/>
            <person name="Gautier V."/>
            <person name="Silar P."/>
            <person name="Giraud T."/>
            <person name="Johannesson H."/>
        </authorList>
    </citation>
    <scope>NUCLEOTIDE SEQUENCE [LARGE SCALE GENOMIC DNA]</scope>
    <source>
        <strain evidence="1 2">CBS 411.78</strain>
    </source>
</reference>
<dbReference type="Proteomes" id="UP001326199">
    <property type="component" value="Unassembled WGS sequence"/>
</dbReference>